<protein>
    <recommendedName>
        <fullName evidence="1">Letm1 RBD domain-containing protein</fullName>
    </recommendedName>
</protein>
<evidence type="ECO:0000259" key="1">
    <source>
        <dbReference type="Pfam" id="PF07766"/>
    </source>
</evidence>
<keyword evidence="3" id="KW-1185">Reference proteome</keyword>
<evidence type="ECO:0000313" key="3">
    <source>
        <dbReference type="Proteomes" id="UP000651057"/>
    </source>
</evidence>
<dbReference type="InterPro" id="IPR033122">
    <property type="entry name" value="LETM1-like_RBD"/>
</dbReference>
<dbReference type="EMBL" id="JAERQJ010000004">
    <property type="protein sequence ID" value="MBL0684389.1"/>
    <property type="molecule type" value="Genomic_DNA"/>
</dbReference>
<name>A0A936ZRN5_9FLAO</name>
<organism evidence="2 3">
    <name type="scientific">Aquimarina mytili</name>
    <dbReference type="NCBI Taxonomy" id="874423"/>
    <lineage>
        <taxon>Bacteria</taxon>
        <taxon>Pseudomonadati</taxon>
        <taxon>Bacteroidota</taxon>
        <taxon>Flavobacteriia</taxon>
        <taxon>Flavobacteriales</taxon>
        <taxon>Flavobacteriaceae</taxon>
        <taxon>Aquimarina</taxon>
    </lineage>
</organism>
<dbReference type="Pfam" id="PF07766">
    <property type="entry name" value="LETM1_RBD"/>
    <property type="match status" value="1"/>
</dbReference>
<reference evidence="2" key="1">
    <citation type="submission" date="2021-01" db="EMBL/GenBank/DDBJ databases">
        <authorList>
            <person name="Zhong Y.L."/>
        </authorList>
    </citation>
    <scope>NUCLEOTIDE SEQUENCE</scope>
    <source>
        <strain evidence="2">KCTC 23302</strain>
    </source>
</reference>
<proteinExistence type="predicted"/>
<dbReference type="GO" id="GO:0043022">
    <property type="term" value="F:ribosome binding"/>
    <property type="evidence" value="ECO:0007669"/>
    <property type="project" value="InterPro"/>
</dbReference>
<dbReference type="AlphaFoldDB" id="A0A936ZRN5"/>
<gene>
    <name evidence="2" type="ORF">JJQ60_12750</name>
</gene>
<evidence type="ECO:0000313" key="2">
    <source>
        <dbReference type="EMBL" id="MBL0684389.1"/>
    </source>
</evidence>
<dbReference type="Proteomes" id="UP000651057">
    <property type="component" value="Unassembled WGS sequence"/>
</dbReference>
<comment type="caution">
    <text evidence="2">The sequence shown here is derived from an EMBL/GenBank/DDBJ whole genome shotgun (WGS) entry which is preliminary data.</text>
</comment>
<accession>A0A936ZRN5</accession>
<dbReference type="NCBIfam" id="NF040639">
    <property type="entry name" value="LETM1_rel_film"/>
    <property type="match status" value="1"/>
</dbReference>
<dbReference type="RefSeq" id="WP_201920470.1">
    <property type="nucleotide sequence ID" value="NZ_BAABAX010000003.1"/>
</dbReference>
<sequence length="394" mass="45453">MNPSTLGWVEKFLRELDDTINLSQWSLDELYSDLRKAGFIYGTSVDTIISNTTDIVYSEEEKTKINLFTALVITYYDTIENPDKEDCINALIQFYDFLDTKKSFFSFTNVLPSNKNEKLEKIIHARIQTNESIFKKNFSHLLTNALLFIDILAFEYFLIHDKNPFDYAAKLEETLTNTVFLALNSKQEQDDYDKLLVKLFSSSVRYTDISTEEASFDYIALDPYTDEIEKRYIIDLTSLAVWNDKELDKGEQSFMSALGAELELPNVVVKESIDLVKAFINEHKKDISFFNYSHPALHFYQQTSRTVSVLILRNKKRLIKEITESKDLMILLGQSAVRDLSKEEKKQVKKQLLDICKTVPSLAIFILPGGSLLMPLLVKFIPQLLPSAFNENKQ</sequence>
<feature type="domain" description="Letm1 RBD" evidence="1">
    <location>
        <begin position="340"/>
        <end position="394"/>
    </location>
</feature>